<dbReference type="Proteomes" id="UP000557739">
    <property type="component" value="Unassembled WGS sequence"/>
</dbReference>
<dbReference type="RefSeq" id="WP_221228538.1">
    <property type="nucleotide sequence ID" value="NZ_JACIJJ010000004.1"/>
</dbReference>
<evidence type="ECO:0000256" key="3">
    <source>
        <dbReference type="ARBA" id="ARBA00022679"/>
    </source>
</evidence>
<dbReference type="InterPro" id="IPR001173">
    <property type="entry name" value="Glyco_trans_2-like"/>
</dbReference>
<comment type="similarity">
    <text evidence="1">Belongs to the glycosyltransferase 2 family.</text>
</comment>
<evidence type="ECO:0000313" key="5">
    <source>
        <dbReference type="EMBL" id="MBB5699304.1"/>
    </source>
</evidence>
<reference evidence="5 6" key="1">
    <citation type="submission" date="2020-08" db="EMBL/GenBank/DDBJ databases">
        <title>Genomic Encyclopedia of Type Strains, Phase IV (KMG-IV): sequencing the most valuable type-strain genomes for metagenomic binning, comparative biology and taxonomic classification.</title>
        <authorList>
            <person name="Goeker M."/>
        </authorList>
    </citation>
    <scope>NUCLEOTIDE SEQUENCE [LARGE SCALE GENOMIC DNA]</scope>
    <source>
        <strain evidence="5 6">DSM 27244</strain>
    </source>
</reference>
<sequence length="296" mass="31609">MPGTAPLVSVIVPAYNDGARLALCLELLLAQSIADQAEIIVIDNGSSEDLAPLHERYPMVRWLHEATPGSYAARNTGITVARGSILAFTDSDCLPSAGWLEHGIAPLLGDDPPSFVGGAIDLVTTGAARLSAAELFDLASGFPQKRFVEQVHFAMTANMLTTAKTMAKVGPFATSMKSGGDREWGNRAWAMVGPGHYVSAARIGHPTRSSPAEVLKRVRRVAGGERDRKPGWADCLAFCARQLTPPRRAFLDIAALDPAVAPPVAKASAMLFAYRTRLALVRYRLALQFGGESSRS</sequence>
<evidence type="ECO:0000259" key="4">
    <source>
        <dbReference type="Pfam" id="PF00535"/>
    </source>
</evidence>
<comment type="caution">
    <text evidence="5">The sequence shown here is derived from an EMBL/GenBank/DDBJ whole genome shotgun (WGS) entry which is preliminary data.</text>
</comment>
<accession>A0A7W9AS14</accession>
<dbReference type="Pfam" id="PF00535">
    <property type="entry name" value="Glycos_transf_2"/>
    <property type="match status" value="1"/>
</dbReference>
<dbReference type="SUPFAM" id="SSF53448">
    <property type="entry name" value="Nucleotide-diphospho-sugar transferases"/>
    <property type="match status" value="1"/>
</dbReference>
<dbReference type="PANTHER" id="PTHR43179:SF12">
    <property type="entry name" value="GALACTOFURANOSYLTRANSFERASE GLFT2"/>
    <property type="match status" value="1"/>
</dbReference>
<dbReference type="GO" id="GO:0016757">
    <property type="term" value="F:glycosyltransferase activity"/>
    <property type="evidence" value="ECO:0007669"/>
    <property type="project" value="UniProtKB-KW"/>
</dbReference>
<evidence type="ECO:0000313" key="6">
    <source>
        <dbReference type="Proteomes" id="UP000557739"/>
    </source>
</evidence>
<dbReference type="EMBL" id="JACIJJ010000004">
    <property type="protein sequence ID" value="MBB5699304.1"/>
    <property type="molecule type" value="Genomic_DNA"/>
</dbReference>
<organism evidence="5 6">
    <name type="scientific">Sphingomonas yantingensis</name>
    <dbReference type="NCBI Taxonomy" id="1241761"/>
    <lineage>
        <taxon>Bacteria</taxon>
        <taxon>Pseudomonadati</taxon>
        <taxon>Pseudomonadota</taxon>
        <taxon>Alphaproteobacteria</taxon>
        <taxon>Sphingomonadales</taxon>
        <taxon>Sphingomonadaceae</taxon>
        <taxon>Sphingomonas</taxon>
    </lineage>
</organism>
<dbReference type="Gene3D" id="3.90.550.10">
    <property type="entry name" value="Spore Coat Polysaccharide Biosynthesis Protein SpsA, Chain A"/>
    <property type="match status" value="1"/>
</dbReference>
<dbReference type="CDD" id="cd00761">
    <property type="entry name" value="Glyco_tranf_GTA_type"/>
    <property type="match status" value="1"/>
</dbReference>
<feature type="domain" description="Glycosyltransferase 2-like" evidence="4">
    <location>
        <begin position="9"/>
        <end position="133"/>
    </location>
</feature>
<dbReference type="AlphaFoldDB" id="A0A7W9AS14"/>
<dbReference type="PANTHER" id="PTHR43179">
    <property type="entry name" value="RHAMNOSYLTRANSFERASE WBBL"/>
    <property type="match status" value="1"/>
</dbReference>
<keyword evidence="3 5" id="KW-0808">Transferase</keyword>
<evidence type="ECO:0000256" key="1">
    <source>
        <dbReference type="ARBA" id="ARBA00006739"/>
    </source>
</evidence>
<proteinExistence type="inferred from homology"/>
<dbReference type="InterPro" id="IPR029044">
    <property type="entry name" value="Nucleotide-diphossugar_trans"/>
</dbReference>
<protein>
    <submittedName>
        <fullName evidence="5">Glycosyltransferase involved in cell wall biosynthesis</fullName>
    </submittedName>
</protein>
<name>A0A7W9AS14_9SPHN</name>
<keyword evidence="6" id="KW-1185">Reference proteome</keyword>
<evidence type="ECO:0000256" key="2">
    <source>
        <dbReference type="ARBA" id="ARBA00022676"/>
    </source>
</evidence>
<keyword evidence="2" id="KW-0328">Glycosyltransferase</keyword>
<gene>
    <name evidence="5" type="ORF">FHR19_002670</name>
</gene>